<dbReference type="AlphaFoldDB" id="A0A1F7JIV2"/>
<gene>
    <name evidence="1" type="ORF">A3H78_05275</name>
</gene>
<evidence type="ECO:0008006" key="3">
    <source>
        <dbReference type="Google" id="ProtNLM"/>
    </source>
</evidence>
<evidence type="ECO:0000313" key="1">
    <source>
        <dbReference type="EMBL" id="OGK55545.1"/>
    </source>
</evidence>
<sequence>MKKSILILTSYPDPHIDRVLEILNKNGKNSIALYANMFGKNQYVEYNPKENEPLTFVLRVKKYTLNDFSGLWFRKPHLWLESEDQHDHDPDKMMSIMYKRNEIIAMFSRGIMNEAQKKGIFIINSIDLLMLSSNKLDQLNTANKLGFSIPETLISADYDSLLSFISNHDGKAVIKNIVTSQIRYGKYSRLFFTIPITKNKFVNYHKLKPIDYPLFLQEEIEKKIELRITIIGKKVFATALDSQSTKLGKTDWRREIPENIKHSVYILPIEIEKGCLDLLRHYHLQFGTIDMAVTPEGKYVFFELNPNGQYLWIENLTKQPLSKAIAELLMNPEENKLV</sequence>
<dbReference type="EMBL" id="MGAV01000002">
    <property type="protein sequence ID" value="OGK55545.1"/>
    <property type="molecule type" value="Genomic_DNA"/>
</dbReference>
<reference evidence="1 2" key="1">
    <citation type="journal article" date="2016" name="Nat. Commun.">
        <title>Thousands of microbial genomes shed light on interconnected biogeochemical processes in an aquifer system.</title>
        <authorList>
            <person name="Anantharaman K."/>
            <person name="Brown C.T."/>
            <person name="Hug L.A."/>
            <person name="Sharon I."/>
            <person name="Castelle C.J."/>
            <person name="Probst A.J."/>
            <person name="Thomas B.C."/>
            <person name="Singh A."/>
            <person name="Wilkins M.J."/>
            <person name="Karaoz U."/>
            <person name="Brodie E.L."/>
            <person name="Williams K.H."/>
            <person name="Hubbard S.S."/>
            <person name="Banfield J.F."/>
        </authorList>
    </citation>
    <scope>NUCLEOTIDE SEQUENCE [LARGE SCALE GENOMIC DNA]</scope>
</reference>
<dbReference type="Proteomes" id="UP000177418">
    <property type="component" value="Unassembled WGS sequence"/>
</dbReference>
<protein>
    <recommendedName>
        <fullName evidence="3">ATP-grasp domain-containing protein</fullName>
    </recommendedName>
</protein>
<comment type="caution">
    <text evidence="1">The sequence shown here is derived from an EMBL/GenBank/DDBJ whole genome shotgun (WGS) entry which is preliminary data.</text>
</comment>
<evidence type="ECO:0000313" key="2">
    <source>
        <dbReference type="Proteomes" id="UP000177418"/>
    </source>
</evidence>
<organism evidence="1 2">
    <name type="scientific">Candidatus Roizmanbacteria bacterium RIFCSPLOWO2_02_FULL_36_11</name>
    <dbReference type="NCBI Taxonomy" id="1802071"/>
    <lineage>
        <taxon>Bacteria</taxon>
        <taxon>Candidatus Roizmaniibacteriota</taxon>
    </lineage>
</organism>
<name>A0A1F7JIV2_9BACT</name>
<dbReference type="PANTHER" id="PTHR21621">
    <property type="entry name" value="RIBOSOMAL PROTEIN S6 MODIFICATION PROTEIN"/>
    <property type="match status" value="1"/>
</dbReference>
<dbReference type="GO" id="GO:0009432">
    <property type="term" value="P:SOS response"/>
    <property type="evidence" value="ECO:0007669"/>
    <property type="project" value="TreeGrafter"/>
</dbReference>
<dbReference type="SUPFAM" id="SSF56059">
    <property type="entry name" value="Glutathione synthetase ATP-binding domain-like"/>
    <property type="match status" value="1"/>
</dbReference>
<dbReference type="GO" id="GO:0005737">
    <property type="term" value="C:cytoplasm"/>
    <property type="evidence" value="ECO:0007669"/>
    <property type="project" value="TreeGrafter"/>
</dbReference>
<proteinExistence type="predicted"/>
<dbReference type="Gene3D" id="3.30.470.20">
    <property type="entry name" value="ATP-grasp fold, B domain"/>
    <property type="match status" value="1"/>
</dbReference>
<dbReference type="PANTHER" id="PTHR21621:SF0">
    <property type="entry name" value="BETA-CITRYLGLUTAMATE SYNTHASE B-RELATED"/>
    <property type="match status" value="1"/>
</dbReference>
<accession>A0A1F7JIV2</accession>
<dbReference type="GO" id="GO:0018169">
    <property type="term" value="F:ribosomal S6-glutamic acid ligase activity"/>
    <property type="evidence" value="ECO:0007669"/>
    <property type="project" value="TreeGrafter"/>
</dbReference>